<protein>
    <submittedName>
        <fullName evidence="1">Uncharacterized protein</fullName>
    </submittedName>
</protein>
<dbReference type="HOGENOM" id="CLU_1192658_0_0_2"/>
<name>G4RM94_THETK</name>
<gene>
    <name evidence="1" type="ordered locus">TTX_2077</name>
</gene>
<dbReference type="KEGG" id="ttn:TTX_2077"/>
<sequence>MSVDRLTPAQRLVLYYMAFEALYNGRVWLTFDDIKQGTGLSARALRSALVKLREMGYINSVIDPLRGRRHLHKVLLDRLYPMPELKGVFLIDGSADLTPEAIKILSNADIVLYTDSVDPKRLEGYARALKRFDGRVPEAGLVAIVFNPLLDLERLRDVVGRARYICASNSVDKALGSCLACGIVDVDYGKFRIKTIADERELDELVKRYDVRGTIMLQTCDGKRYELVVLSRRDKAAGAPPRS</sequence>
<dbReference type="eggNOG" id="arCOG02944">
    <property type="taxonomic scope" value="Archaea"/>
</dbReference>
<proteinExistence type="predicted"/>
<keyword evidence="2" id="KW-1185">Reference proteome</keyword>
<dbReference type="SUPFAM" id="SSF46785">
    <property type="entry name" value="Winged helix' DNA-binding domain"/>
    <property type="match status" value="1"/>
</dbReference>
<dbReference type="Proteomes" id="UP000002654">
    <property type="component" value="Chromosome"/>
</dbReference>
<organism evidence="1 2">
    <name type="scientific">Thermoproteus tenax (strain ATCC 35583 / DSM 2078 / JCM 9277 / NBRC 100435 / Kra 1)</name>
    <dbReference type="NCBI Taxonomy" id="768679"/>
    <lineage>
        <taxon>Archaea</taxon>
        <taxon>Thermoproteota</taxon>
        <taxon>Thermoprotei</taxon>
        <taxon>Thermoproteales</taxon>
        <taxon>Thermoproteaceae</taxon>
        <taxon>Thermoproteus</taxon>
    </lineage>
</organism>
<dbReference type="PATRIC" id="fig|768679.9.peg.2101"/>
<reference evidence="1 2" key="1">
    <citation type="journal article" date="2011" name="PLoS ONE">
        <title>The complete genome sequence of Thermoproteus tenax: a physiologically versatile member of the Crenarchaeota.</title>
        <authorList>
            <person name="Siebers B."/>
            <person name="Zaparty M."/>
            <person name="Raddatz G."/>
            <person name="Tjaden B."/>
            <person name="Albers S.V."/>
            <person name="Bell S.D."/>
            <person name="Blombach F."/>
            <person name="Kletzin A."/>
            <person name="Kyrpides N."/>
            <person name="Lanz C."/>
            <person name="Plagens A."/>
            <person name="Rampp M."/>
            <person name="Rosinus A."/>
            <person name="von Jan M."/>
            <person name="Makarova K.S."/>
            <person name="Klenk H.P."/>
            <person name="Schuster S.C."/>
            <person name="Hensel R."/>
        </authorList>
    </citation>
    <scope>NUCLEOTIDE SEQUENCE [LARGE SCALE GENOMIC DNA]</scope>
    <source>
        <strain evidence="2">ATCC 35583 / DSM 2078 / JCM 9277 / NBRC 100435 / Kra 1</strain>
    </source>
</reference>
<evidence type="ECO:0000313" key="2">
    <source>
        <dbReference type="Proteomes" id="UP000002654"/>
    </source>
</evidence>
<dbReference type="PaxDb" id="768679-TTX_2077"/>
<dbReference type="OrthoDB" id="27367at2157"/>
<dbReference type="AlphaFoldDB" id="G4RM94"/>
<dbReference type="EMBL" id="FN869859">
    <property type="protein sequence ID" value="CCC82689.1"/>
    <property type="molecule type" value="Genomic_DNA"/>
</dbReference>
<accession>G4RM94</accession>
<dbReference type="STRING" id="768679.TTX_2077"/>
<evidence type="ECO:0000313" key="1">
    <source>
        <dbReference type="EMBL" id="CCC82689.1"/>
    </source>
</evidence>
<dbReference type="GeneID" id="11262965"/>
<dbReference type="InterPro" id="IPR036390">
    <property type="entry name" value="WH_DNA-bd_sf"/>
</dbReference>
<dbReference type="RefSeq" id="WP_014127942.1">
    <property type="nucleotide sequence ID" value="NC_016070.1"/>
</dbReference>